<keyword evidence="2" id="KW-1185">Reference proteome</keyword>
<organism evidence="1 2">
    <name type="scientific">Thelephora ganbajun</name>
    <name type="common">Ganba fungus</name>
    <dbReference type="NCBI Taxonomy" id="370292"/>
    <lineage>
        <taxon>Eukaryota</taxon>
        <taxon>Fungi</taxon>
        <taxon>Dikarya</taxon>
        <taxon>Basidiomycota</taxon>
        <taxon>Agaricomycotina</taxon>
        <taxon>Agaricomycetes</taxon>
        <taxon>Thelephorales</taxon>
        <taxon>Thelephoraceae</taxon>
        <taxon>Thelephora</taxon>
    </lineage>
</organism>
<dbReference type="EMBL" id="MU117968">
    <property type="protein sequence ID" value="KAF9652577.1"/>
    <property type="molecule type" value="Genomic_DNA"/>
</dbReference>
<proteinExistence type="predicted"/>
<evidence type="ECO:0000313" key="2">
    <source>
        <dbReference type="Proteomes" id="UP000886501"/>
    </source>
</evidence>
<protein>
    <submittedName>
        <fullName evidence="1">Uncharacterized protein</fullName>
    </submittedName>
</protein>
<reference evidence="1" key="2">
    <citation type="journal article" date="2020" name="Nat. Commun.">
        <title>Large-scale genome sequencing of mycorrhizal fungi provides insights into the early evolution of symbiotic traits.</title>
        <authorList>
            <person name="Miyauchi S."/>
            <person name="Kiss E."/>
            <person name="Kuo A."/>
            <person name="Drula E."/>
            <person name="Kohler A."/>
            <person name="Sanchez-Garcia M."/>
            <person name="Morin E."/>
            <person name="Andreopoulos B."/>
            <person name="Barry K.W."/>
            <person name="Bonito G."/>
            <person name="Buee M."/>
            <person name="Carver A."/>
            <person name="Chen C."/>
            <person name="Cichocki N."/>
            <person name="Clum A."/>
            <person name="Culley D."/>
            <person name="Crous P.W."/>
            <person name="Fauchery L."/>
            <person name="Girlanda M."/>
            <person name="Hayes R.D."/>
            <person name="Keri Z."/>
            <person name="LaButti K."/>
            <person name="Lipzen A."/>
            <person name="Lombard V."/>
            <person name="Magnuson J."/>
            <person name="Maillard F."/>
            <person name="Murat C."/>
            <person name="Nolan M."/>
            <person name="Ohm R.A."/>
            <person name="Pangilinan J."/>
            <person name="Pereira M.F."/>
            <person name="Perotto S."/>
            <person name="Peter M."/>
            <person name="Pfister S."/>
            <person name="Riley R."/>
            <person name="Sitrit Y."/>
            <person name="Stielow J.B."/>
            <person name="Szollosi G."/>
            <person name="Zifcakova L."/>
            <person name="Stursova M."/>
            <person name="Spatafora J.W."/>
            <person name="Tedersoo L."/>
            <person name="Vaario L.M."/>
            <person name="Yamada A."/>
            <person name="Yan M."/>
            <person name="Wang P."/>
            <person name="Xu J."/>
            <person name="Bruns T."/>
            <person name="Baldrian P."/>
            <person name="Vilgalys R."/>
            <person name="Dunand C."/>
            <person name="Henrissat B."/>
            <person name="Grigoriev I.V."/>
            <person name="Hibbett D."/>
            <person name="Nagy L.G."/>
            <person name="Martin F.M."/>
        </authorList>
    </citation>
    <scope>NUCLEOTIDE SEQUENCE</scope>
    <source>
        <strain evidence="1">P2</strain>
    </source>
</reference>
<comment type="caution">
    <text evidence="1">The sequence shown here is derived from an EMBL/GenBank/DDBJ whole genome shotgun (WGS) entry which is preliminary data.</text>
</comment>
<reference evidence="1" key="1">
    <citation type="submission" date="2019-10" db="EMBL/GenBank/DDBJ databases">
        <authorList>
            <consortium name="DOE Joint Genome Institute"/>
            <person name="Kuo A."/>
            <person name="Miyauchi S."/>
            <person name="Kiss E."/>
            <person name="Drula E."/>
            <person name="Kohler A."/>
            <person name="Sanchez-Garcia M."/>
            <person name="Andreopoulos B."/>
            <person name="Barry K.W."/>
            <person name="Bonito G."/>
            <person name="Buee M."/>
            <person name="Carver A."/>
            <person name="Chen C."/>
            <person name="Cichocki N."/>
            <person name="Clum A."/>
            <person name="Culley D."/>
            <person name="Crous P.W."/>
            <person name="Fauchery L."/>
            <person name="Girlanda M."/>
            <person name="Hayes R."/>
            <person name="Keri Z."/>
            <person name="Labutti K."/>
            <person name="Lipzen A."/>
            <person name="Lombard V."/>
            <person name="Magnuson J."/>
            <person name="Maillard F."/>
            <person name="Morin E."/>
            <person name="Murat C."/>
            <person name="Nolan M."/>
            <person name="Ohm R."/>
            <person name="Pangilinan J."/>
            <person name="Pereira M."/>
            <person name="Perotto S."/>
            <person name="Peter M."/>
            <person name="Riley R."/>
            <person name="Sitrit Y."/>
            <person name="Stielow B."/>
            <person name="Szollosi G."/>
            <person name="Zifcakova L."/>
            <person name="Stursova M."/>
            <person name="Spatafora J.W."/>
            <person name="Tedersoo L."/>
            <person name="Vaario L.-M."/>
            <person name="Yamada A."/>
            <person name="Yan M."/>
            <person name="Wang P."/>
            <person name="Xu J."/>
            <person name="Bruns T."/>
            <person name="Baldrian P."/>
            <person name="Vilgalys R."/>
            <person name="Henrissat B."/>
            <person name="Grigoriev I.V."/>
            <person name="Hibbett D."/>
            <person name="Nagy L.G."/>
            <person name="Martin F.M."/>
        </authorList>
    </citation>
    <scope>NUCLEOTIDE SEQUENCE</scope>
    <source>
        <strain evidence="1">P2</strain>
    </source>
</reference>
<gene>
    <name evidence="1" type="ORF">BDM02DRAFT_3183609</name>
</gene>
<accession>A0ACB6ZSG7</accession>
<dbReference type="Proteomes" id="UP000886501">
    <property type="component" value="Unassembled WGS sequence"/>
</dbReference>
<name>A0ACB6ZSG7_THEGA</name>
<sequence>MSCATISPTISSSVSPKSHFALAQINGTICLAQIPPFMPGSAASALSAVDATIFAHEFINIFRFSHYAVVHPADIHIIDPIDDDSAQYEEEDGRVFLSKGIMERFSKLTVYRPVKPIHQSRTRRVHRSSRTSPLSAPPILTQSSYPVL</sequence>
<evidence type="ECO:0000313" key="1">
    <source>
        <dbReference type="EMBL" id="KAF9652577.1"/>
    </source>
</evidence>